<keyword evidence="12" id="KW-1185">Reference proteome</keyword>
<dbReference type="PANTHER" id="PTHR40866:SF1">
    <property type="entry name" value="BED-TYPE DOMAIN-CONTAINING PROTEIN"/>
    <property type="match status" value="1"/>
</dbReference>
<evidence type="ECO:0000256" key="3">
    <source>
        <dbReference type="ARBA" id="ARBA00022833"/>
    </source>
</evidence>
<dbReference type="Proteomes" id="UP000736787">
    <property type="component" value="Unassembled WGS sequence"/>
</dbReference>
<evidence type="ECO:0000313" key="9">
    <source>
        <dbReference type="EMBL" id="KAG2988297.1"/>
    </source>
</evidence>
<name>A0A329R7B5_9STRA</name>
<dbReference type="OrthoDB" id="90946at2759"/>
<gene>
    <name evidence="11" type="ORF">PC110_g23285</name>
    <name evidence="6" type="ORF">PC113_g7823</name>
    <name evidence="7" type="ORF">PC115_g6587</name>
    <name evidence="8" type="ORF">PC117_g294</name>
    <name evidence="9" type="ORF">PC118_g6825</name>
    <name evidence="10" type="ORF">PC129_g17513</name>
</gene>
<sequence>MPKNADICRVLFAVLPDYYFKCNYCNKVRRQLPSSGSGNLLSHLRDKHPDYEADYLTHASSLAGGLHSFGFVSEKVANIYHWME</sequence>
<evidence type="ECO:0000256" key="1">
    <source>
        <dbReference type="ARBA" id="ARBA00022723"/>
    </source>
</evidence>
<evidence type="ECO:0000313" key="10">
    <source>
        <dbReference type="EMBL" id="KAG3211505.1"/>
    </source>
</evidence>
<accession>A0A329R7B5</accession>
<keyword evidence="1" id="KW-0479">Metal-binding</keyword>
<evidence type="ECO:0000313" key="12">
    <source>
        <dbReference type="Proteomes" id="UP000251314"/>
    </source>
</evidence>
<proteinExistence type="predicted"/>
<dbReference type="GO" id="GO:0008270">
    <property type="term" value="F:zinc ion binding"/>
    <property type="evidence" value="ECO:0007669"/>
    <property type="project" value="UniProtKB-KW"/>
</dbReference>
<reference evidence="11 12" key="1">
    <citation type="submission" date="2018-01" db="EMBL/GenBank/DDBJ databases">
        <title>Draft genome of the strawberry crown rot pathogen Phytophthora cactorum.</title>
        <authorList>
            <person name="Armitage A.D."/>
            <person name="Lysoe E."/>
            <person name="Nellist C.F."/>
            <person name="Harrison R.J."/>
            <person name="Brurberg M.B."/>
        </authorList>
    </citation>
    <scope>NUCLEOTIDE SEQUENCE [LARGE SCALE GENOMIC DNA]</scope>
    <source>
        <strain evidence="11 12">10300</strain>
    </source>
</reference>
<dbReference type="PANTHER" id="PTHR40866">
    <property type="entry name" value="BED-TYPE DOMAIN-CONTAINING PROTEIN"/>
    <property type="match status" value="1"/>
</dbReference>
<dbReference type="EMBL" id="RCMG01000176">
    <property type="protein sequence ID" value="KAG2860712.1"/>
    <property type="molecule type" value="Genomic_DNA"/>
</dbReference>
<dbReference type="SUPFAM" id="SSF57667">
    <property type="entry name" value="beta-beta-alpha zinc fingers"/>
    <property type="match status" value="1"/>
</dbReference>
<protein>
    <recommendedName>
        <fullName evidence="5">BED-type domain-containing protein</fullName>
    </recommendedName>
</protein>
<evidence type="ECO:0000313" key="8">
    <source>
        <dbReference type="EMBL" id="KAG2955646.1"/>
    </source>
</evidence>
<dbReference type="AlphaFoldDB" id="A0A329R7B5"/>
<dbReference type="InterPro" id="IPR003656">
    <property type="entry name" value="Znf_BED"/>
</dbReference>
<dbReference type="Proteomes" id="UP000735874">
    <property type="component" value="Unassembled WGS sequence"/>
</dbReference>
<evidence type="ECO:0000313" key="6">
    <source>
        <dbReference type="EMBL" id="KAG2860712.1"/>
    </source>
</evidence>
<reference evidence="10" key="2">
    <citation type="submission" date="2018-05" db="EMBL/GenBank/DDBJ databases">
        <title>Effector identification in a new, highly contiguous assembly of the strawberry crown rot pathogen Phytophthora cactorum.</title>
        <authorList>
            <person name="Armitage A.D."/>
            <person name="Nellist C.F."/>
            <person name="Bates H."/>
            <person name="Vickerstaff R.J."/>
            <person name="Harrison R.J."/>
        </authorList>
    </citation>
    <scope>NUCLEOTIDE SEQUENCE</scope>
    <source>
        <strain evidence="6">15-7</strain>
        <strain evidence="7">4032</strain>
        <strain evidence="8">4040</strain>
        <strain evidence="9">P415</strain>
        <strain evidence="10">P421</strain>
    </source>
</reference>
<keyword evidence="3" id="KW-0862">Zinc</keyword>
<evidence type="ECO:0000256" key="2">
    <source>
        <dbReference type="ARBA" id="ARBA00022771"/>
    </source>
</evidence>
<dbReference type="EMBL" id="MJFZ01003133">
    <property type="protein sequence ID" value="RAW20273.1"/>
    <property type="molecule type" value="Genomic_DNA"/>
</dbReference>
<dbReference type="InterPro" id="IPR036236">
    <property type="entry name" value="Znf_C2H2_sf"/>
</dbReference>
<dbReference type="EMBL" id="RCML01000156">
    <property type="protein sequence ID" value="KAG2988297.1"/>
    <property type="molecule type" value="Genomic_DNA"/>
</dbReference>
<dbReference type="PROSITE" id="PS50808">
    <property type="entry name" value="ZF_BED"/>
    <property type="match status" value="1"/>
</dbReference>
<feature type="domain" description="BED-type" evidence="5">
    <location>
        <begin position="19"/>
        <end position="55"/>
    </location>
</feature>
<evidence type="ECO:0000256" key="4">
    <source>
        <dbReference type="PROSITE-ProRule" id="PRU00027"/>
    </source>
</evidence>
<dbReference type="VEuPathDB" id="FungiDB:PC110_g23285"/>
<keyword evidence="2 4" id="KW-0863">Zinc-finger</keyword>
<organism evidence="11 12">
    <name type="scientific">Phytophthora cactorum</name>
    <dbReference type="NCBI Taxonomy" id="29920"/>
    <lineage>
        <taxon>Eukaryota</taxon>
        <taxon>Sar</taxon>
        <taxon>Stramenopiles</taxon>
        <taxon>Oomycota</taxon>
        <taxon>Peronosporomycetes</taxon>
        <taxon>Peronosporales</taxon>
        <taxon>Peronosporaceae</taxon>
        <taxon>Phytophthora</taxon>
    </lineage>
</organism>
<dbReference type="Proteomes" id="UP000760860">
    <property type="component" value="Unassembled WGS sequence"/>
</dbReference>
<dbReference type="Proteomes" id="UP000774804">
    <property type="component" value="Unassembled WGS sequence"/>
</dbReference>
<dbReference type="Proteomes" id="UP000697107">
    <property type="component" value="Unassembled WGS sequence"/>
</dbReference>
<comment type="caution">
    <text evidence="11">The sequence shown here is derived from an EMBL/GenBank/DDBJ whole genome shotgun (WGS) entry which is preliminary data.</text>
</comment>
<dbReference type="GO" id="GO:0003677">
    <property type="term" value="F:DNA binding"/>
    <property type="evidence" value="ECO:0007669"/>
    <property type="project" value="InterPro"/>
</dbReference>
<dbReference type="EMBL" id="RCMV01000947">
    <property type="protein sequence ID" value="KAG3211505.1"/>
    <property type="molecule type" value="Genomic_DNA"/>
</dbReference>
<dbReference type="EMBL" id="RCMK01000003">
    <property type="protein sequence ID" value="KAG2955646.1"/>
    <property type="molecule type" value="Genomic_DNA"/>
</dbReference>
<evidence type="ECO:0000313" key="7">
    <source>
        <dbReference type="EMBL" id="KAG2930261.1"/>
    </source>
</evidence>
<evidence type="ECO:0000259" key="5">
    <source>
        <dbReference type="PROSITE" id="PS50808"/>
    </source>
</evidence>
<dbReference type="Proteomes" id="UP000251314">
    <property type="component" value="Unassembled WGS sequence"/>
</dbReference>
<dbReference type="Pfam" id="PF02892">
    <property type="entry name" value="zf-BED"/>
    <property type="match status" value="1"/>
</dbReference>
<evidence type="ECO:0000313" key="11">
    <source>
        <dbReference type="EMBL" id="RAW20273.1"/>
    </source>
</evidence>
<dbReference type="EMBL" id="RCMI01000148">
    <property type="protein sequence ID" value="KAG2930261.1"/>
    <property type="molecule type" value="Genomic_DNA"/>
</dbReference>